<accession>A0A2T7D6M2</accession>
<keyword evidence="3" id="KW-1185">Reference proteome</keyword>
<evidence type="ECO:0000256" key="1">
    <source>
        <dbReference type="SAM" id="MobiDB-lite"/>
    </source>
</evidence>
<organism evidence="2 3">
    <name type="scientific">Panicum hallii var. hallii</name>
    <dbReference type="NCBI Taxonomy" id="1504633"/>
    <lineage>
        <taxon>Eukaryota</taxon>
        <taxon>Viridiplantae</taxon>
        <taxon>Streptophyta</taxon>
        <taxon>Embryophyta</taxon>
        <taxon>Tracheophyta</taxon>
        <taxon>Spermatophyta</taxon>
        <taxon>Magnoliopsida</taxon>
        <taxon>Liliopsida</taxon>
        <taxon>Poales</taxon>
        <taxon>Poaceae</taxon>
        <taxon>PACMAD clade</taxon>
        <taxon>Panicoideae</taxon>
        <taxon>Panicodae</taxon>
        <taxon>Paniceae</taxon>
        <taxon>Panicinae</taxon>
        <taxon>Panicum</taxon>
        <taxon>Panicum sect. Panicum</taxon>
    </lineage>
</organism>
<protein>
    <submittedName>
        <fullName evidence="2">Uncharacterized protein</fullName>
    </submittedName>
</protein>
<feature type="compositionally biased region" description="Gly residues" evidence="1">
    <location>
        <begin position="107"/>
        <end position="116"/>
    </location>
</feature>
<feature type="region of interest" description="Disordered" evidence="1">
    <location>
        <begin position="181"/>
        <end position="200"/>
    </location>
</feature>
<feature type="compositionally biased region" description="Low complexity" evidence="1">
    <location>
        <begin position="117"/>
        <end position="128"/>
    </location>
</feature>
<feature type="compositionally biased region" description="Basic and acidic residues" evidence="1">
    <location>
        <begin position="23"/>
        <end position="37"/>
    </location>
</feature>
<proteinExistence type="predicted"/>
<evidence type="ECO:0000313" key="2">
    <source>
        <dbReference type="EMBL" id="PUZ51235.1"/>
    </source>
</evidence>
<feature type="compositionally biased region" description="Polar residues" evidence="1">
    <location>
        <begin position="158"/>
        <end position="169"/>
    </location>
</feature>
<dbReference type="Gramene" id="PUZ51235">
    <property type="protein sequence ID" value="PUZ51235"/>
    <property type="gene ID" value="GQ55_6G165800"/>
</dbReference>
<dbReference type="AlphaFoldDB" id="A0A2T7D6M2"/>
<feature type="region of interest" description="Disordered" evidence="1">
    <location>
        <begin position="1"/>
        <end position="172"/>
    </location>
</feature>
<dbReference type="Proteomes" id="UP000244336">
    <property type="component" value="Chromosome 6"/>
</dbReference>
<evidence type="ECO:0000313" key="3">
    <source>
        <dbReference type="Proteomes" id="UP000244336"/>
    </source>
</evidence>
<name>A0A2T7D6M2_9POAL</name>
<dbReference type="EMBL" id="CM009754">
    <property type="protein sequence ID" value="PUZ51235.1"/>
    <property type="molecule type" value="Genomic_DNA"/>
</dbReference>
<reference evidence="2 3" key="1">
    <citation type="submission" date="2018-04" db="EMBL/GenBank/DDBJ databases">
        <title>WGS assembly of Panicum hallii var. hallii HAL2.</title>
        <authorList>
            <person name="Lovell J."/>
            <person name="Jenkins J."/>
            <person name="Lowry D."/>
            <person name="Mamidi S."/>
            <person name="Sreedasyam A."/>
            <person name="Weng X."/>
            <person name="Barry K."/>
            <person name="Bonette J."/>
            <person name="Campitelli B."/>
            <person name="Daum C."/>
            <person name="Gordon S."/>
            <person name="Gould B."/>
            <person name="Lipzen A."/>
            <person name="MacQueen A."/>
            <person name="Palacio-Mejia J."/>
            <person name="Plott C."/>
            <person name="Shakirov E."/>
            <person name="Shu S."/>
            <person name="Yoshinaga Y."/>
            <person name="Zane M."/>
            <person name="Rokhsar D."/>
            <person name="Grimwood J."/>
            <person name="Schmutz J."/>
            <person name="Juenger T."/>
        </authorList>
    </citation>
    <scope>NUCLEOTIDE SEQUENCE [LARGE SCALE GENOMIC DNA]</scope>
    <source>
        <strain evidence="3">cv. HAL2</strain>
    </source>
</reference>
<sequence length="237" mass="24536">MRAAAARPAHAPKRPACRLADQSTRREEQASRGRLDSQEPTPLVSALRRPGCVPRPAPAVAHRRASGGRPPSSRVRPSEDACRGSAVPAPCRNWGRTPRPTAAGAEGPSGGGGGRSSGAPASCGHHPGPQGGHGGHPSAPRSGGLRRFRSPQRMDAPSNASPSYNSTRHFPSHLPYATPASFTIARPTGPSPSLQQRLCSNMDGGEGSRCHASSMGVAGLALLLCYLQFHSCITAAC</sequence>
<gene>
    <name evidence="2" type="ORF">GQ55_6G165800</name>
</gene>